<reference evidence="1" key="1">
    <citation type="submission" date="2022-07" db="EMBL/GenBank/DDBJ databases">
        <title>Complete genome of Mycoplasma equigenitalium type strain T37.</title>
        <authorList>
            <person name="Spergser J."/>
        </authorList>
    </citation>
    <scope>NUCLEOTIDE SEQUENCE</scope>
    <source>
        <strain evidence="1">T37</strain>
    </source>
</reference>
<proteinExistence type="predicted"/>
<evidence type="ECO:0000313" key="2">
    <source>
        <dbReference type="Proteomes" id="UP001059576"/>
    </source>
</evidence>
<name>A0ABY5J4N0_9BACT</name>
<protein>
    <submittedName>
        <fullName evidence="1">Uncharacterized protein</fullName>
    </submittedName>
</protein>
<dbReference type="RefSeq" id="WP_129722830.1">
    <property type="nucleotide sequence ID" value="NZ_CP101808.1"/>
</dbReference>
<accession>A0ABY5J4N0</accession>
<organism evidence="1 2">
    <name type="scientific">Mycoplasmopsis equigenitalium</name>
    <dbReference type="NCBI Taxonomy" id="114883"/>
    <lineage>
        <taxon>Bacteria</taxon>
        <taxon>Bacillati</taxon>
        <taxon>Mycoplasmatota</taxon>
        <taxon>Mycoplasmoidales</taxon>
        <taxon>Metamycoplasmataceae</taxon>
        <taxon>Mycoplasmopsis</taxon>
    </lineage>
</organism>
<sequence length="498" mass="59604">MDNEELLLSNWENFWLKQKKNKLANLVRKTNNQVMFLSAPLIDERGAIVWSNFEGYSKLNSFTLSQFIQEFNEEIGLERKKVLVVQNLDKPNIIYDVFSSYLDEFNSTIYVTKRKQRTCDVVVKEVIKRVSVDLAFYFYEDNTETYLLIYNNKGELLDKEKLTQIIEKARIQNVDLPNKNYNKAINIDQNLVIEDYAEKLIKDFAGSFLYDEPLVNVFVHNNKTQYDTIFKLFAQKMKWNIKFSKLSNRIFFTRFLNWIRFKLFRNTDLILDFKAVGELPEIKMFHDAKYKTIQSNNLCGSFLDHYLESEKRLGNSENLNIILDNYSNKFVEKIISKYNQNNQQNEDEYFFKKQEHNISLSSKYPNDNIPFLFKYIQYVNYLKNQNINFFLKWKSLFKIYGNYFEAFRTFDFVDVDSDSFRQSLENNLDASQFEVEDITKITNGFKIKFENDMFVVVTFDALKKHYKIFININKNQRKFKKITKKLFNTIIRSITETQ</sequence>
<gene>
    <name evidence="1" type="ORF">NPA09_03360</name>
</gene>
<evidence type="ECO:0000313" key="1">
    <source>
        <dbReference type="EMBL" id="UUD36910.1"/>
    </source>
</evidence>
<dbReference type="EMBL" id="CP101808">
    <property type="protein sequence ID" value="UUD36910.1"/>
    <property type="molecule type" value="Genomic_DNA"/>
</dbReference>
<dbReference type="Proteomes" id="UP001059576">
    <property type="component" value="Chromosome"/>
</dbReference>
<keyword evidence="2" id="KW-1185">Reference proteome</keyword>